<dbReference type="Proteomes" id="UP000298663">
    <property type="component" value="Unassembled WGS sequence"/>
</dbReference>
<protein>
    <submittedName>
        <fullName evidence="1">Uncharacterized protein</fullName>
    </submittedName>
</protein>
<accession>A0A4U5LRU1</accession>
<keyword evidence="2" id="KW-1185">Reference proteome</keyword>
<evidence type="ECO:0000313" key="1">
    <source>
        <dbReference type="EMBL" id="TKR58711.1"/>
    </source>
</evidence>
<dbReference type="EMBL" id="AZBU02000013">
    <property type="protein sequence ID" value="TKR58711.1"/>
    <property type="molecule type" value="Genomic_DNA"/>
</dbReference>
<comment type="caution">
    <text evidence="1">The sequence shown here is derived from an EMBL/GenBank/DDBJ whole genome shotgun (WGS) entry which is preliminary data.</text>
</comment>
<name>A0A4U5LRU1_STECR</name>
<gene>
    <name evidence="1" type="ORF">L596_030121</name>
</gene>
<organism evidence="1 2">
    <name type="scientific">Steinernema carpocapsae</name>
    <name type="common">Entomopathogenic nematode</name>
    <dbReference type="NCBI Taxonomy" id="34508"/>
    <lineage>
        <taxon>Eukaryota</taxon>
        <taxon>Metazoa</taxon>
        <taxon>Ecdysozoa</taxon>
        <taxon>Nematoda</taxon>
        <taxon>Chromadorea</taxon>
        <taxon>Rhabditida</taxon>
        <taxon>Tylenchina</taxon>
        <taxon>Panagrolaimomorpha</taxon>
        <taxon>Strongyloidoidea</taxon>
        <taxon>Steinernematidae</taxon>
        <taxon>Steinernema</taxon>
    </lineage>
</organism>
<dbReference type="AlphaFoldDB" id="A0A4U5LRU1"/>
<reference evidence="1 2" key="2">
    <citation type="journal article" date="2019" name="G3 (Bethesda)">
        <title>Hybrid Assembly of the Genome of the Entomopathogenic Nematode Steinernema carpocapsae Identifies the X-Chromosome.</title>
        <authorList>
            <person name="Serra L."/>
            <person name="Macchietto M."/>
            <person name="Macias-Munoz A."/>
            <person name="McGill C.J."/>
            <person name="Rodriguez I.M."/>
            <person name="Rodriguez B."/>
            <person name="Murad R."/>
            <person name="Mortazavi A."/>
        </authorList>
    </citation>
    <scope>NUCLEOTIDE SEQUENCE [LARGE SCALE GENOMIC DNA]</scope>
    <source>
        <strain evidence="1 2">ALL</strain>
    </source>
</reference>
<reference evidence="1 2" key="1">
    <citation type="journal article" date="2015" name="Genome Biol.">
        <title>Comparative genomics of Steinernema reveals deeply conserved gene regulatory networks.</title>
        <authorList>
            <person name="Dillman A.R."/>
            <person name="Macchietto M."/>
            <person name="Porter C.F."/>
            <person name="Rogers A."/>
            <person name="Williams B."/>
            <person name="Antoshechkin I."/>
            <person name="Lee M.M."/>
            <person name="Goodwin Z."/>
            <person name="Lu X."/>
            <person name="Lewis E.E."/>
            <person name="Goodrich-Blair H."/>
            <person name="Stock S.P."/>
            <person name="Adams B.J."/>
            <person name="Sternberg P.W."/>
            <person name="Mortazavi A."/>
        </authorList>
    </citation>
    <scope>NUCLEOTIDE SEQUENCE [LARGE SCALE GENOMIC DNA]</scope>
    <source>
        <strain evidence="1 2">ALL</strain>
    </source>
</reference>
<evidence type="ECO:0000313" key="2">
    <source>
        <dbReference type="Proteomes" id="UP000298663"/>
    </source>
</evidence>
<proteinExistence type="predicted"/>
<sequence>MVGSATRSNAYEGFTDDGPHFVCNMCRQRLKKAADRFTSTLLRHRRLHETRETADSAEPHPKQRKLAFSAVDGNIEFEDACLRFFAGYGIPFQPVESNEFSRRKFDRISFSTKRMKCYR</sequence>